<sequence length="143" mass="15591">MAPTARAVRLRLEATEFPHARRQPTALHEDLLEEIFLQIASPTDLVRTSTTCASFRHLITDQSFLRRYRSLHPPLFLGFVHHTGLFVAAQAPHPNALAANAFAQAARAGFSFNKYLPLPAAGGSDDGFFATPETATSFSAVSL</sequence>
<dbReference type="EMBL" id="BQKI01000084">
    <property type="protein sequence ID" value="GJN32649.1"/>
    <property type="molecule type" value="Genomic_DNA"/>
</dbReference>
<dbReference type="SUPFAM" id="SSF81383">
    <property type="entry name" value="F-box domain"/>
    <property type="match status" value="1"/>
</dbReference>
<dbReference type="AlphaFoldDB" id="A0AAV5FAH3"/>
<gene>
    <name evidence="1" type="primary">gb21168</name>
    <name evidence="1" type="ORF">PR202_gb21168</name>
</gene>
<accession>A0AAV5FAH3</accession>
<reference evidence="1" key="2">
    <citation type="submission" date="2021-12" db="EMBL/GenBank/DDBJ databases">
        <title>Resequencing data analysis of finger millet.</title>
        <authorList>
            <person name="Hatakeyama M."/>
            <person name="Aluri S."/>
            <person name="Balachadran M.T."/>
            <person name="Sivarajan S.R."/>
            <person name="Poveda L."/>
            <person name="Shimizu-Inatsugi R."/>
            <person name="Schlapbach R."/>
            <person name="Sreeman S.M."/>
            <person name="Shimizu K.K."/>
        </authorList>
    </citation>
    <scope>NUCLEOTIDE SEQUENCE</scope>
</reference>
<comment type="caution">
    <text evidence="1">The sequence shown here is derived from an EMBL/GenBank/DDBJ whole genome shotgun (WGS) entry which is preliminary data.</text>
</comment>
<evidence type="ECO:0000313" key="1">
    <source>
        <dbReference type="EMBL" id="GJN32649.1"/>
    </source>
</evidence>
<dbReference type="PANTHER" id="PTHR31264">
    <property type="entry name" value="OS07G0554500 PROTEIN-RELATED"/>
    <property type="match status" value="1"/>
</dbReference>
<keyword evidence="2" id="KW-1185">Reference proteome</keyword>
<dbReference type="InterPro" id="IPR036047">
    <property type="entry name" value="F-box-like_dom_sf"/>
</dbReference>
<dbReference type="PANTHER" id="PTHR31264:SF3">
    <property type="entry name" value="OS07G0554100 PROTEIN"/>
    <property type="match status" value="1"/>
</dbReference>
<name>A0AAV5FAH3_ELECO</name>
<reference evidence="1" key="1">
    <citation type="journal article" date="2018" name="DNA Res.">
        <title>Multiple hybrid de novo genome assembly of finger millet, an orphan allotetraploid crop.</title>
        <authorList>
            <person name="Hatakeyama M."/>
            <person name="Aluri S."/>
            <person name="Balachadran M.T."/>
            <person name="Sivarajan S.R."/>
            <person name="Patrignani A."/>
            <person name="Gruter S."/>
            <person name="Poveda L."/>
            <person name="Shimizu-Inatsugi R."/>
            <person name="Baeten J."/>
            <person name="Francoijs K.J."/>
            <person name="Nataraja K.N."/>
            <person name="Reddy Y.A.N."/>
            <person name="Phadnis S."/>
            <person name="Ravikumar R.L."/>
            <person name="Schlapbach R."/>
            <person name="Sreeman S.M."/>
            <person name="Shimizu K.K."/>
        </authorList>
    </citation>
    <scope>NUCLEOTIDE SEQUENCE</scope>
</reference>
<protein>
    <recommendedName>
        <fullName evidence="3">F-box domain-containing protein</fullName>
    </recommendedName>
</protein>
<evidence type="ECO:0000313" key="2">
    <source>
        <dbReference type="Proteomes" id="UP001054889"/>
    </source>
</evidence>
<dbReference type="Proteomes" id="UP001054889">
    <property type="component" value="Unassembled WGS sequence"/>
</dbReference>
<organism evidence="1 2">
    <name type="scientific">Eleusine coracana subsp. coracana</name>
    <dbReference type="NCBI Taxonomy" id="191504"/>
    <lineage>
        <taxon>Eukaryota</taxon>
        <taxon>Viridiplantae</taxon>
        <taxon>Streptophyta</taxon>
        <taxon>Embryophyta</taxon>
        <taxon>Tracheophyta</taxon>
        <taxon>Spermatophyta</taxon>
        <taxon>Magnoliopsida</taxon>
        <taxon>Liliopsida</taxon>
        <taxon>Poales</taxon>
        <taxon>Poaceae</taxon>
        <taxon>PACMAD clade</taxon>
        <taxon>Chloridoideae</taxon>
        <taxon>Cynodonteae</taxon>
        <taxon>Eleusininae</taxon>
        <taxon>Eleusine</taxon>
    </lineage>
</organism>
<proteinExistence type="predicted"/>
<evidence type="ECO:0008006" key="3">
    <source>
        <dbReference type="Google" id="ProtNLM"/>
    </source>
</evidence>